<name>A0A2P2P396_RHIMU</name>
<accession>A0A2P2P396</accession>
<reference evidence="1" key="1">
    <citation type="submission" date="2018-02" db="EMBL/GenBank/DDBJ databases">
        <title>Rhizophora mucronata_Transcriptome.</title>
        <authorList>
            <person name="Meera S.P."/>
            <person name="Sreeshan A."/>
            <person name="Augustine A."/>
        </authorList>
    </citation>
    <scope>NUCLEOTIDE SEQUENCE</scope>
    <source>
        <tissue evidence="1">Leaf</tissue>
    </source>
</reference>
<proteinExistence type="predicted"/>
<protein>
    <submittedName>
        <fullName evidence="1">Uncharacterized protein</fullName>
    </submittedName>
</protein>
<organism evidence="1">
    <name type="scientific">Rhizophora mucronata</name>
    <name type="common">Asiatic mangrove</name>
    <dbReference type="NCBI Taxonomy" id="61149"/>
    <lineage>
        <taxon>Eukaryota</taxon>
        <taxon>Viridiplantae</taxon>
        <taxon>Streptophyta</taxon>
        <taxon>Embryophyta</taxon>
        <taxon>Tracheophyta</taxon>
        <taxon>Spermatophyta</taxon>
        <taxon>Magnoliopsida</taxon>
        <taxon>eudicotyledons</taxon>
        <taxon>Gunneridae</taxon>
        <taxon>Pentapetalae</taxon>
        <taxon>rosids</taxon>
        <taxon>fabids</taxon>
        <taxon>Malpighiales</taxon>
        <taxon>Rhizophoraceae</taxon>
        <taxon>Rhizophora</taxon>
    </lineage>
</organism>
<dbReference type="AlphaFoldDB" id="A0A2P2P396"/>
<dbReference type="EMBL" id="GGEC01068629">
    <property type="protein sequence ID" value="MBX49113.1"/>
    <property type="molecule type" value="Transcribed_RNA"/>
</dbReference>
<evidence type="ECO:0000313" key="1">
    <source>
        <dbReference type="EMBL" id="MBX49113.1"/>
    </source>
</evidence>
<sequence>MNFPIKIVYLLCFSATVNKPKNVLALLLFLALSPCVVVY</sequence>